<evidence type="ECO:0000313" key="4">
    <source>
        <dbReference type="EMBL" id="UZD55382.1"/>
    </source>
</evidence>
<keyword evidence="2" id="KW-0963">Cytoplasm</keyword>
<dbReference type="InterPro" id="IPR006016">
    <property type="entry name" value="UspA"/>
</dbReference>
<evidence type="ECO:0000256" key="1">
    <source>
        <dbReference type="ARBA" id="ARBA00008791"/>
    </source>
</evidence>
<gene>
    <name evidence="4" type="ORF">OMP39_01980</name>
</gene>
<dbReference type="PANTHER" id="PTHR46268">
    <property type="entry name" value="STRESS RESPONSE PROTEIN NHAX"/>
    <property type="match status" value="1"/>
</dbReference>
<proteinExistence type="inferred from homology"/>
<reference evidence="4" key="1">
    <citation type="submission" date="2022-10" db="EMBL/GenBank/DDBJ databases">
        <title>Complete genome sequence of Schlegelella aquatica LMG 23380.</title>
        <authorList>
            <person name="Musilova J."/>
            <person name="Kourilova X."/>
            <person name="Bezdicek M."/>
            <person name="Hermankova K."/>
            <person name="Obruca S."/>
            <person name="Sedlar K."/>
        </authorList>
    </citation>
    <scope>NUCLEOTIDE SEQUENCE</scope>
    <source>
        <strain evidence="4">LMG 23380</strain>
    </source>
</reference>
<dbReference type="PRINTS" id="PR01438">
    <property type="entry name" value="UNVRSLSTRESS"/>
</dbReference>
<comment type="subcellular location">
    <subcellularLocation>
        <location evidence="2">Cytoplasm</location>
    </subcellularLocation>
</comment>
<feature type="domain" description="UspA" evidence="3">
    <location>
        <begin position="1"/>
        <end position="145"/>
    </location>
</feature>
<dbReference type="Pfam" id="PF00582">
    <property type="entry name" value="Usp"/>
    <property type="match status" value="1"/>
</dbReference>
<sequence>MYQRILAPVDGSSASDRGFREAVALARDQNARLRVLHVVDEYALALDLSGTTDLGQMHETLKRYGEEVLDKAKRYAADQGVQAETALRETVDRRVAGAVLAEAQSFNADLIVMGTHGRRGLSHLILGSDAELVVRSSPVPVLLVRSGEAQ</sequence>
<dbReference type="RefSeq" id="WP_264893136.1">
    <property type="nucleotide sequence ID" value="NZ_CP110257.1"/>
</dbReference>
<keyword evidence="5" id="KW-1185">Reference proteome</keyword>
<dbReference type="InterPro" id="IPR006015">
    <property type="entry name" value="Universal_stress_UspA"/>
</dbReference>
<dbReference type="EMBL" id="CP110257">
    <property type="protein sequence ID" value="UZD55382.1"/>
    <property type="molecule type" value="Genomic_DNA"/>
</dbReference>
<dbReference type="CDD" id="cd00293">
    <property type="entry name" value="USP-like"/>
    <property type="match status" value="1"/>
</dbReference>
<dbReference type="SUPFAM" id="SSF52402">
    <property type="entry name" value="Adenine nucleotide alpha hydrolases-like"/>
    <property type="match status" value="1"/>
</dbReference>
<protein>
    <recommendedName>
        <fullName evidence="2">Universal stress protein</fullName>
    </recommendedName>
</protein>
<dbReference type="Gene3D" id="3.40.50.620">
    <property type="entry name" value="HUPs"/>
    <property type="match status" value="1"/>
</dbReference>
<dbReference type="Proteomes" id="UP001163266">
    <property type="component" value="Chromosome"/>
</dbReference>
<dbReference type="InterPro" id="IPR014729">
    <property type="entry name" value="Rossmann-like_a/b/a_fold"/>
</dbReference>
<accession>A0ABY6MTP6</accession>
<organism evidence="4 5">
    <name type="scientific">Caldimonas aquatica</name>
    <dbReference type="NCBI Taxonomy" id="376175"/>
    <lineage>
        <taxon>Bacteria</taxon>
        <taxon>Pseudomonadati</taxon>
        <taxon>Pseudomonadota</taxon>
        <taxon>Betaproteobacteria</taxon>
        <taxon>Burkholderiales</taxon>
        <taxon>Sphaerotilaceae</taxon>
        <taxon>Caldimonas</taxon>
    </lineage>
</organism>
<dbReference type="PIRSF" id="PIRSF006276">
    <property type="entry name" value="UspA"/>
    <property type="match status" value="1"/>
</dbReference>
<dbReference type="PANTHER" id="PTHR46268:SF6">
    <property type="entry name" value="UNIVERSAL STRESS PROTEIN UP12"/>
    <property type="match status" value="1"/>
</dbReference>
<evidence type="ECO:0000256" key="2">
    <source>
        <dbReference type="PIRNR" id="PIRNR006276"/>
    </source>
</evidence>
<name>A0ABY6MTP6_9BURK</name>
<evidence type="ECO:0000313" key="5">
    <source>
        <dbReference type="Proteomes" id="UP001163266"/>
    </source>
</evidence>
<comment type="similarity">
    <text evidence="1 2">Belongs to the universal stress protein A family.</text>
</comment>
<evidence type="ECO:0000259" key="3">
    <source>
        <dbReference type="Pfam" id="PF00582"/>
    </source>
</evidence>